<dbReference type="Proteomes" id="UP000324222">
    <property type="component" value="Unassembled WGS sequence"/>
</dbReference>
<proteinExistence type="predicted"/>
<keyword evidence="3" id="KW-1185">Reference proteome</keyword>
<gene>
    <name evidence="2" type="ORF">E2C01_079278</name>
</gene>
<reference evidence="2 3" key="1">
    <citation type="submission" date="2019-05" db="EMBL/GenBank/DDBJ databases">
        <title>Another draft genome of Portunus trituberculatus and its Hox gene families provides insights of decapod evolution.</title>
        <authorList>
            <person name="Jeong J.-H."/>
            <person name="Song I."/>
            <person name="Kim S."/>
            <person name="Choi T."/>
            <person name="Kim D."/>
            <person name="Ryu S."/>
            <person name="Kim W."/>
        </authorList>
    </citation>
    <scope>NUCLEOTIDE SEQUENCE [LARGE SCALE GENOMIC DNA]</scope>
    <source>
        <tissue evidence="2">Muscle</tissue>
    </source>
</reference>
<evidence type="ECO:0000313" key="3">
    <source>
        <dbReference type="Proteomes" id="UP000324222"/>
    </source>
</evidence>
<feature type="region of interest" description="Disordered" evidence="1">
    <location>
        <begin position="1"/>
        <end position="31"/>
    </location>
</feature>
<accession>A0A5B7IV59</accession>
<dbReference type="EMBL" id="VSRR010065693">
    <property type="protein sequence ID" value="MPC84538.1"/>
    <property type="molecule type" value="Genomic_DNA"/>
</dbReference>
<evidence type="ECO:0000313" key="2">
    <source>
        <dbReference type="EMBL" id="MPC84538.1"/>
    </source>
</evidence>
<comment type="caution">
    <text evidence="2">The sequence shown here is derived from an EMBL/GenBank/DDBJ whole genome shotgun (WGS) entry which is preliminary data.</text>
</comment>
<dbReference type="AlphaFoldDB" id="A0A5B7IV59"/>
<feature type="compositionally biased region" description="Basic and acidic residues" evidence="1">
    <location>
        <begin position="8"/>
        <end position="30"/>
    </location>
</feature>
<organism evidence="2 3">
    <name type="scientific">Portunus trituberculatus</name>
    <name type="common">Swimming crab</name>
    <name type="synonym">Neptunus trituberculatus</name>
    <dbReference type="NCBI Taxonomy" id="210409"/>
    <lineage>
        <taxon>Eukaryota</taxon>
        <taxon>Metazoa</taxon>
        <taxon>Ecdysozoa</taxon>
        <taxon>Arthropoda</taxon>
        <taxon>Crustacea</taxon>
        <taxon>Multicrustacea</taxon>
        <taxon>Malacostraca</taxon>
        <taxon>Eumalacostraca</taxon>
        <taxon>Eucarida</taxon>
        <taxon>Decapoda</taxon>
        <taxon>Pleocyemata</taxon>
        <taxon>Brachyura</taxon>
        <taxon>Eubrachyura</taxon>
        <taxon>Portunoidea</taxon>
        <taxon>Portunidae</taxon>
        <taxon>Portuninae</taxon>
        <taxon>Portunus</taxon>
    </lineage>
</organism>
<name>A0A5B7IV59_PORTR</name>
<protein>
    <submittedName>
        <fullName evidence="2">Uncharacterized protein</fullName>
    </submittedName>
</protein>
<evidence type="ECO:0000256" key="1">
    <source>
        <dbReference type="SAM" id="MobiDB-lite"/>
    </source>
</evidence>
<sequence length="110" mass="11645">MVAGSEQGGREDEGLCEGAGDHGERGKRYSQEGIGMTCMGKGELPGWRRAAGRKAITPPDWLVRLPTRGSVRDSLPYAGWRPVLSLPIVPAAAPIVPSRRLTAVPAAVVD</sequence>